<dbReference type="EMBL" id="BARU01019179">
    <property type="protein sequence ID" value="GAH49690.1"/>
    <property type="molecule type" value="Genomic_DNA"/>
</dbReference>
<accession>X1GXW5</accession>
<organism evidence="2">
    <name type="scientific">marine sediment metagenome</name>
    <dbReference type="NCBI Taxonomy" id="412755"/>
    <lineage>
        <taxon>unclassified sequences</taxon>
        <taxon>metagenomes</taxon>
        <taxon>ecological metagenomes</taxon>
    </lineage>
</organism>
<dbReference type="AlphaFoldDB" id="X1GXW5"/>
<dbReference type="InterPro" id="IPR018551">
    <property type="entry name" value="DUF2007"/>
</dbReference>
<evidence type="ECO:0000313" key="2">
    <source>
        <dbReference type="EMBL" id="GAH49690.1"/>
    </source>
</evidence>
<feature type="domain" description="DUF2007" evidence="1">
    <location>
        <begin position="9"/>
        <end position="70"/>
    </location>
</feature>
<name>X1GXW5_9ZZZZ</name>
<dbReference type="Gene3D" id="3.30.70.790">
    <property type="entry name" value="UreE, C-terminal domain"/>
    <property type="match status" value="1"/>
</dbReference>
<gene>
    <name evidence="2" type="ORF">S03H2_31609</name>
</gene>
<protein>
    <recommendedName>
        <fullName evidence="1">DUF2007 domain-containing protein</fullName>
    </recommendedName>
</protein>
<dbReference type="Pfam" id="PF09413">
    <property type="entry name" value="DUF2007"/>
    <property type="match status" value="1"/>
</dbReference>
<reference evidence="2" key="1">
    <citation type="journal article" date="2014" name="Front. Microbiol.">
        <title>High frequency of phylogenetically diverse reductive dehalogenase-homologous genes in deep subseafloor sedimentary metagenomes.</title>
        <authorList>
            <person name="Kawai M."/>
            <person name="Futagami T."/>
            <person name="Toyoda A."/>
            <person name="Takaki Y."/>
            <person name="Nishi S."/>
            <person name="Hori S."/>
            <person name="Arai W."/>
            <person name="Tsubouchi T."/>
            <person name="Morono Y."/>
            <person name="Uchiyama I."/>
            <person name="Ito T."/>
            <person name="Fujiyama A."/>
            <person name="Inagaki F."/>
            <person name="Takami H."/>
        </authorList>
    </citation>
    <scope>NUCLEOTIDE SEQUENCE</scope>
    <source>
        <strain evidence="2">Expedition CK06-06</strain>
    </source>
</reference>
<evidence type="ECO:0000259" key="1">
    <source>
        <dbReference type="Pfam" id="PF09413"/>
    </source>
</evidence>
<comment type="caution">
    <text evidence="2">The sequence shown here is derived from an EMBL/GenBank/DDBJ whole genome shotgun (WGS) entry which is preliminary data.</text>
</comment>
<sequence length="76" mass="8526">MAEPKRWLLLTTAPDQLTAEIWKDILLQEGVPAMVNPGDTMSFMGVSAFPCRIMVAYGYRKRAQEILASLQPEAEE</sequence>
<proteinExistence type="predicted"/>